<organism evidence="2 3">
    <name type="scientific">Sediminispirochaeta smaragdinae (strain DSM 11293 / JCM 15392 / SEBR 4228)</name>
    <name type="common">Spirochaeta smaragdinae</name>
    <dbReference type="NCBI Taxonomy" id="573413"/>
    <lineage>
        <taxon>Bacteria</taxon>
        <taxon>Pseudomonadati</taxon>
        <taxon>Spirochaetota</taxon>
        <taxon>Spirochaetia</taxon>
        <taxon>Spirochaetales</taxon>
        <taxon>Spirochaetaceae</taxon>
        <taxon>Sediminispirochaeta</taxon>
    </lineage>
</organism>
<protein>
    <submittedName>
        <fullName evidence="2">Polysaccharide deacetylase</fullName>
    </submittedName>
</protein>
<dbReference type="PROSITE" id="PS51677">
    <property type="entry name" value="NODB"/>
    <property type="match status" value="1"/>
</dbReference>
<keyword evidence="3" id="KW-1185">Reference proteome</keyword>
<dbReference type="KEGG" id="ssm:Spirs_3680"/>
<dbReference type="HOGENOM" id="CLU_019935_0_0_12"/>
<dbReference type="PANTHER" id="PTHR10587">
    <property type="entry name" value="GLYCOSYL TRANSFERASE-RELATED"/>
    <property type="match status" value="1"/>
</dbReference>
<evidence type="ECO:0000259" key="1">
    <source>
        <dbReference type="PROSITE" id="PS51677"/>
    </source>
</evidence>
<dbReference type="SUPFAM" id="SSF88713">
    <property type="entry name" value="Glycoside hydrolase/deacetylase"/>
    <property type="match status" value="1"/>
</dbReference>
<dbReference type="STRING" id="573413.Spirs_3680"/>
<dbReference type="PANTHER" id="PTHR10587:SF137">
    <property type="entry name" value="4-DEOXY-4-FORMAMIDO-L-ARABINOSE-PHOSPHOUNDECAPRENOL DEFORMYLASE ARND-RELATED"/>
    <property type="match status" value="1"/>
</dbReference>
<proteinExistence type="predicted"/>
<evidence type="ECO:0000313" key="3">
    <source>
        <dbReference type="Proteomes" id="UP000002318"/>
    </source>
</evidence>
<dbReference type="CDD" id="cd10917">
    <property type="entry name" value="CE4_NodB_like_6s_7s"/>
    <property type="match status" value="1"/>
</dbReference>
<dbReference type="Gene3D" id="3.20.20.370">
    <property type="entry name" value="Glycoside hydrolase/deacetylase"/>
    <property type="match status" value="1"/>
</dbReference>
<dbReference type="GO" id="GO:0016810">
    <property type="term" value="F:hydrolase activity, acting on carbon-nitrogen (but not peptide) bonds"/>
    <property type="evidence" value="ECO:0007669"/>
    <property type="project" value="InterPro"/>
</dbReference>
<gene>
    <name evidence="2" type="ordered locus">Spirs_3680</name>
</gene>
<dbReference type="SUPFAM" id="SSF82171">
    <property type="entry name" value="DPP6 N-terminal domain-like"/>
    <property type="match status" value="1"/>
</dbReference>
<evidence type="ECO:0000313" key="2">
    <source>
        <dbReference type="EMBL" id="ADK82766.1"/>
    </source>
</evidence>
<reference evidence="2 3" key="1">
    <citation type="journal article" date="2010" name="Stand. Genomic Sci.">
        <title>Complete genome sequence of Spirochaeta smaragdinae type strain (SEBR 4228).</title>
        <authorList>
            <person name="Mavromatis K."/>
            <person name="Yasawong M."/>
            <person name="Chertkov O."/>
            <person name="Lapidus A."/>
            <person name="Lucas S."/>
            <person name="Nolan M."/>
            <person name="Del Rio T.G."/>
            <person name="Tice H."/>
            <person name="Cheng J.F."/>
            <person name="Pitluck S."/>
            <person name="Liolios K."/>
            <person name="Ivanova N."/>
            <person name="Tapia R."/>
            <person name="Han C."/>
            <person name="Bruce D."/>
            <person name="Goodwin L."/>
            <person name="Pati A."/>
            <person name="Chen A."/>
            <person name="Palaniappan K."/>
            <person name="Land M."/>
            <person name="Hauser L."/>
            <person name="Chang Y.J."/>
            <person name="Jeffries C.D."/>
            <person name="Detter J.C."/>
            <person name="Rohde M."/>
            <person name="Brambilla E."/>
            <person name="Spring S."/>
            <person name="Goker M."/>
            <person name="Sikorski J."/>
            <person name="Woyke T."/>
            <person name="Bristow J."/>
            <person name="Eisen J.A."/>
            <person name="Markowitz V."/>
            <person name="Hugenholtz P."/>
            <person name="Klenk H.P."/>
            <person name="Kyrpides N.C."/>
        </authorList>
    </citation>
    <scope>NUCLEOTIDE SEQUENCE [LARGE SCALE GENOMIC DNA]</scope>
    <source>
        <strain evidence="3">DSM 11293 / JCM 15392 / SEBR 4228</strain>
    </source>
</reference>
<name>E1R7R1_SEDSS</name>
<dbReference type="InterPro" id="IPR002509">
    <property type="entry name" value="NODB_dom"/>
</dbReference>
<sequence length="752" mass="84030">MGFCASSLAAEVDFSGLRLSKDDQLLFSARTESPVYGSFDTLLASDLSTGTISQLSFFPEQVALLDRGERIQIRNRFGVFRSGSELKGLETVGAFPSFGSGADIESGKLLQISSSPDGRFLVYLEPTGDAYADLYLYEVESEELFQVSSSVEISYNDPPALWAGNSEFFVYQKGGDVYYFSMEQKAGDRVIDESYRKIGPGGISSVVWSKQNELFYIRRNLVYRILGSEFFARSIYGGMLDIGTIVGKVPFVFDPNFDAFVVSPDGNKLLYNRGGRSLFLYYLQADDYLAEGGIKSLPYLLLPRNTRVKQILWSSGNIITVLTGSFEDGGKKSGLFRIDLTVESDALSFQQIPGSGVSDIELSPNEELVAVVRGDGVDLKAYDSWKSVSAFTHPDPMHVLWPSDKELLIAGKRYTELVGLDKGERRIIALSQAGEYGFTEAGEEENIVGGRYFRLTGSEDSTAWEELKERSTLVDPSTAGTAFRVYIESVNGSSYRNIVMVRSVAGYGTKRLFPEPEKRYVPFPDVDEPLVGESFTHGSRIRRREVALVFNAIDSPEGLTEVLQVLDDYALRATFFVNGEFIRRNPGAVKELASSRHEIGSLFYVYFNMTDARFKVDVDFIKRGLARNEDDFFDATGKELSLLWHAPYYFVSTNIISAGKAMNYRYVGRDVDPLDWVPETECDGDSFYLASRDIVERIMQLKQPGSIIPIRLGELEEGRGDYLFQYLDLLINGLIREGYSIVPVTTLMEHAR</sequence>
<dbReference type="EMBL" id="CP002116">
    <property type="protein sequence ID" value="ADK82766.1"/>
    <property type="molecule type" value="Genomic_DNA"/>
</dbReference>
<feature type="domain" description="NodB homology" evidence="1">
    <location>
        <begin position="544"/>
        <end position="742"/>
    </location>
</feature>
<dbReference type="InterPro" id="IPR011330">
    <property type="entry name" value="Glyco_hydro/deAcase_b/a-brl"/>
</dbReference>
<dbReference type="InterPro" id="IPR050248">
    <property type="entry name" value="Polysacc_deacetylase_ArnD"/>
</dbReference>
<dbReference type="GO" id="GO:0005975">
    <property type="term" value="P:carbohydrate metabolic process"/>
    <property type="evidence" value="ECO:0007669"/>
    <property type="project" value="InterPro"/>
</dbReference>
<dbReference type="AlphaFoldDB" id="E1R7R1"/>
<accession>E1R7R1</accession>
<dbReference type="eggNOG" id="COG0726">
    <property type="taxonomic scope" value="Bacteria"/>
</dbReference>
<dbReference type="Proteomes" id="UP000002318">
    <property type="component" value="Chromosome"/>
</dbReference>
<dbReference type="Pfam" id="PF01522">
    <property type="entry name" value="Polysacc_deac_1"/>
    <property type="match status" value="1"/>
</dbReference>